<feature type="domain" description="ThuA-like" evidence="1">
    <location>
        <begin position="4"/>
        <end position="214"/>
    </location>
</feature>
<protein>
    <recommendedName>
        <fullName evidence="1">ThuA-like domain-containing protein</fullName>
    </recommendedName>
</protein>
<dbReference type="Pfam" id="PF06283">
    <property type="entry name" value="ThuA"/>
    <property type="match status" value="1"/>
</dbReference>
<dbReference type="HOGENOM" id="CLU_100195_0_0_0"/>
<dbReference type="STRING" id="1499966.U14_00627"/>
<evidence type="ECO:0000313" key="3">
    <source>
        <dbReference type="Proteomes" id="UP000030700"/>
    </source>
</evidence>
<sequence length="216" mass="24283">MKHALITWGGWDGHEPEQCANLFAELLRSEQFDVDVVNTLDVYMDQAYLRSLNLIVQAWTMSTITKEQEHGLLEAVKEGVGLAGAHGGLGDSFRANTSYQWMVGGQWVAHPGGVIDYTVNITKSDDPLVAGLRDFQMHSEQYYMHVDPSNEVLATTTFSGEQEGATWINGCVMPVVWKRQWGKGRVFYSSLGHVLKDYDVPEAKEIFRRGMLWAAR</sequence>
<dbReference type="Proteomes" id="UP000030700">
    <property type="component" value="Unassembled WGS sequence"/>
</dbReference>
<reference evidence="2" key="1">
    <citation type="journal article" date="2015" name="PeerJ">
        <title>First genomic representation of candidate bacterial phylum KSB3 points to enhanced environmental sensing as a trigger of wastewater bulking.</title>
        <authorList>
            <person name="Sekiguchi Y."/>
            <person name="Ohashi A."/>
            <person name="Parks D.H."/>
            <person name="Yamauchi T."/>
            <person name="Tyson G.W."/>
            <person name="Hugenholtz P."/>
        </authorList>
    </citation>
    <scope>NUCLEOTIDE SEQUENCE [LARGE SCALE GENOMIC DNA]</scope>
</reference>
<proteinExistence type="predicted"/>
<evidence type="ECO:0000259" key="1">
    <source>
        <dbReference type="Pfam" id="PF06283"/>
    </source>
</evidence>
<accession>A0A0S6VQC9</accession>
<dbReference type="EMBL" id="DF820455">
    <property type="protein sequence ID" value="GAK49405.1"/>
    <property type="molecule type" value="Genomic_DNA"/>
</dbReference>
<dbReference type="SUPFAM" id="SSF52317">
    <property type="entry name" value="Class I glutamine amidotransferase-like"/>
    <property type="match status" value="1"/>
</dbReference>
<dbReference type="PANTHER" id="PTHR40469:SF2">
    <property type="entry name" value="GALACTOSE-BINDING DOMAIN-LIKE SUPERFAMILY PROTEIN"/>
    <property type="match status" value="1"/>
</dbReference>
<keyword evidence="3" id="KW-1185">Reference proteome</keyword>
<dbReference type="InterPro" id="IPR029062">
    <property type="entry name" value="Class_I_gatase-like"/>
</dbReference>
<evidence type="ECO:0000313" key="2">
    <source>
        <dbReference type="EMBL" id="GAK49405.1"/>
    </source>
</evidence>
<organism evidence="2">
    <name type="scientific">Candidatus Moduliflexus flocculans</name>
    <dbReference type="NCBI Taxonomy" id="1499966"/>
    <lineage>
        <taxon>Bacteria</taxon>
        <taxon>Candidatus Moduliflexota</taxon>
        <taxon>Candidatus Moduliflexia</taxon>
        <taxon>Candidatus Moduliflexales</taxon>
        <taxon>Candidatus Moduliflexaceae</taxon>
    </lineage>
</organism>
<dbReference type="AlphaFoldDB" id="A0A0S6VQC9"/>
<gene>
    <name evidence="2" type="ORF">U14_00627</name>
</gene>
<dbReference type="InterPro" id="IPR029010">
    <property type="entry name" value="ThuA-like"/>
</dbReference>
<name>A0A0S6VQC9_9BACT</name>
<dbReference type="PANTHER" id="PTHR40469">
    <property type="entry name" value="SECRETED GLYCOSYL HYDROLASE"/>
    <property type="match status" value="1"/>
</dbReference>
<dbReference type="Gene3D" id="3.40.50.880">
    <property type="match status" value="1"/>
</dbReference>